<evidence type="ECO:0000256" key="1">
    <source>
        <dbReference type="SAM" id="MobiDB-lite"/>
    </source>
</evidence>
<gene>
    <name evidence="2" type="ORF">POBO1169_LOCUS7306</name>
</gene>
<feature type="compositionally biased region" description="Basic and acidic residues" evidence="1">
    <location>
        <begin position="130"/>
        <end position="144"/>
    </location>
</feature>
<dbReference type="AlphaFoldDB" id="A0A7S0N828"/>
<evidence type="ECO:0000313" key="2">
    <source>
        <dbReference type="EMBL" id="CAD8662814.1"/>
    </source>
</evidence>
<feature type="compositionally biased region" description="Basic and acidic residues" evidence="1">
    <location>
        <begin position="21"/>
        <end position="31"/>
    </location>
</feature>
<dbReference type="EMBL" id="HBFA01014106">
    <property type="protein sequence ID" value="CAD8662814.1"/>
    <property type="molecule type" value="Transcribed_RNA"/>
</dbReference>
<reference evidence="2" key="1">
    <citation type="submission" date="2021-01" db="EMBL/GenBank/DDBJ databases">
        <authorList>
            <person name="Corre E."/>
            <person name="Pelletier E."/>
            <person name="Niang G."/>
            <person name="Scheremetjew M."/>
            <person name="Finn R."/>
            <person name="Kale V."/>
            <person name="Holt S."/>
            <person name="Cochrane G."/>
            <person name="Meng A."/>
            <person name="Brown T."/>
            <person name="Cohen L."/>
        </authorList>
    </citation>
    <scope>NUCLEOTIDE SEQUENCE</scope>
    <source>
        <strain evidence="2">CCMP722</strain>
    </source>
</reference>
<feature type="region of interest" description="Disordered" evidence="1">
    <location>
        <begin position="1"/>
        <end position="31"/>
    </location>
</feature>
<protein>
    <submittedName>
        <fullName evidence="2">Uncharacterized protein</fullName>
    </submittedName>
</protein>
<proteinExistence type="predicted"/>
<sequence>MRLRGTDPSRSGQSLYYSTDGQERSDMEELKRDAQRVYELEHEHRMKQDSDHGLMRKLQDMQRDAEERMQIAVQQGMGAFAKPSAAPIEKHHALLMQDRSATSATTGMRVNWEDQLRQKTRGKQQQMLHRGADRGDRGDAARPD</sequence>
<accession>A0A7S0N828</accession>
<feature type="compositionally biased region" description="Polar residues" evidence="1">
    <location>
        <begin position="8"/>
        <end position="20"/>
    </location>
</feature>
<organism evidence="2">
    <name type="scientific">Pyramimonas obovata</name>
    <dbReference type="NCBI Taxonomy" id="1411642"/>
    <lineage>
        <taxon>Eukaryota</taxon>
        <taxon>Viridiplantae</taxon>
        <taxon>Chlorophyta</taxon>
        <taxon>Pyramimonadophyceae</taxon>
        <taxon>Pyramimonadales</taxon>
        <taxon>Pyramimonadaceae</taxon>
        <taxon>Pyramimonas</taxon>
        <taxon>Pyramimonas incertae sedis</taxon>
    </lineage>
</organism>
<name>A0A7S0N828_9CHLO</name>
<feature type="region of interest" description="Disordered" evidence="1">
    <location>
        <begin position="100"/>
        <end position="144"/>
    </location>
</feature>